<dbReference type="InterPro" id="IPR011760">
    <property type="entry name" value="PsdUridine_synth_TruD_insert"/>
</dbReference>
<dbReference type="Gene3D" id="3.30.2350.20">
    <property type="entry name" value="TruD, catalytic domain"/>
    <property type="match status" value="2"/>
</dbReference>
<evidence type="ECO:0000256" key="1">
    <source>
        <dbReference type="ARBA" id="ARBA00007953"/>
    </source>
</evidence>
<organism evidence="5 6">
    <name type="scientific">Tetraparma gracilis</name>
    <dbReference type="NCBI Taxonomy" id="2962635"/>
    <lineage>
        <taxon>Eukaryota</taxon>
        <taxon>Sar</taxon>
        <taxon>Stramenopiles</taxon>
        <taxon>Ochrophyta</taxon>
        <taxon>Bolidophyceae</taxon>
        <taxon>Parmales</taxon>
        <taxon>Triparmaceae</taxon>
        <taxon>Tetraparma</taxon>
    </lineage>
</organism>
<name>A0ABQ6MAB4_9STRA</name>
<evidence type="ECO:0000256" key="2">
    <source>
        <dbReference type="ARBA" id="ARBA00023235"/>
    </source>
</evidence>
<dbReference type="PANTHER" id="PTHR13326:SF21">
    <property type="entry name" value="PSEUDOURIDYLATE SYNTHASE PUS7L"/>
    <property type="match status" value="1"/>
</dbReference>
<proteinExistence type="inferred from homology"/>
<comment type="similarity">
    <text evidence="1">Belongs to the pseudouridine synthase TruD family.</text>
</comment>
<dbReference type="SUPFAM" id="SSF55120">
    <property type="entry name" value="Pseudouridine synthase"/>
    <property type="match status" value="1"/>
</dbReference>
<feature type="compositionally biased region" description="Low complexity" evidence="3">
    <location>
        <begin position="421"/>
        <end position="431"/>
    </location>
</feature>
<feature type="non-terminal residue" evidence="5">
    <location>
        <position position="1"/>
    </location>
</feature>
<sequence length="431" mass="46683">PPPPRPRYVSISGSRSVLLEIADKMVKHNANGYRSVLGTDPERAVLVNPLSFRPAVNLGDLSGNDFEIVLRDLAHPGTGKAPDARHVEAMGRSVAEHGYVNYFGEQRTGDAGSVEDAGGSSYRIGGEILRGKWREAADMLMVGRKIIGGKDLGGDTDSRWTQARAKYREGRYREALELIQNIRNVKSGAEYGVLEHLDKFPGDYEGSIKKGLPYTQYNLFTRAYTSWVWNVMAGEKWARWPGILAGDIVNAKDASNTGNPIFCTQADIDSGRFTADNVLLPMPGFRTIYPDNEMGKWAADFLKEQGVDFGGPGGNYLQGSKGAYRKVLERGHGLKITAVVGREDRGAEETVLFDSGGGVAGGKEGQLYPNLKFNFTLSSGSFATMYLREALRKYEGGWGGVEVAEGAGGEKRKAEDGAAEEGGAAKVAKSE</sequence>
<keyword evidence="2" id="KW-0413">Isomerase</keyword>
<dbReference type="PANTHER" id="PTHR13326">
    <property type="entry name" value="TRNA PSEUDOURIDINE SYNTHASE D"/>
    <property type="match status" value="1"/>
</dbReference>
<reference evidence="5 6" key="1">
    <citation type="journal article" date="2023" name="Commun. Biol.">
        <title>Genome analysis of Parmales, the sister group of diatoms, reveals the evolutionary specialization of diatoms from phago-mixotrophs to photoautotrophs.</title>
        <authorList>
            <person name="Ban H."/>
            <person name="Sato S."/>
            <person name="Yoshikawa S."/>
            <person name="Yamada K."/>
            <person name="Nakamura Y."/>
            <person name="Ichinomiya M."/>
            <person name="Sato N."/>
            <person name="Blanc-Mathieu R."/>
            <person name="Endo H."/>
            <person name="Kuwata A."/>
            <person name="Ogata H."/>
        </authorList>
    </citation>
    <scope>NUCLEOTIDE SEQUENCE [LARGE SCALE GENOMIC DNA]</scope>
</reference>
<keyword evidence="6" id="KW-1185">Reference proteome</keyword>
<dbReference type="InterPro" id="IPR042214">
    <property type="entry name" value="TruD_catalytic"/>
</dbReference>
<dbReference type="InterPro" id="IPR001656">
    <property type="entry name" value="PsdUridine_synth_TruD"/>
</dbReference>
<evidence type="ECO:0000259" key="4">
    <source>
        <dbReference type="PROSITE" id="PS50984"/>
    </source>
</evidence>
<dbReference type="InterPro" id="IPR020103">
    <property type="entry name" value="PsdUridine_synth_cat_dom_sf"/>
</dbReference>
<evidence type="ECO:0000256" key="3">
    <source>
        <dbReference type="SAM" id="MobiDB-lite"/>
    </source>
</evidence>
<accession>A0ABQ6MAB4</accession>
<evidence type="ECO:0000313" key="5">
    <source>
        <dbReference type="EMBL" id="GMI22573.1"/>
    </source>
</evidence>
<comment type="caution">
    <text evidence="5">The sequence shown here is derived from an EMBL/GenBank/DDBJ whole genome shotgun (WGS) entry which is preliminary data.</text>
</comment>
<feature type="domain" description="TRUD" evidence="4">
    <location>
        <begin position="98"/>
        <end position="330"/>
    </location>
</feature>
<feature type="region of interest" description="Disordered" evidence="3">
    <location>
        <begin position="405"/>
        <end position="431"/>
    </location>
</feature>
<gene>
    <name evidence="5" type="ORF">TeGR_g8101</name>
</gene>
<protein>
    <recommendedName>
        <fullName evidence="4">TRUD domain-containing protein</fullName>
    </recommendedName>
</protein>
<evidence type="ECO:0000313" key="6">
    <source>
        <dbReference type="Proteomes" id="UP001165060"/>
    </source>
</evidence>
<dbReference type="PROSITE" id="PS50984">
    <property type="entry name" value="TRUD"/>
    <property type="match status" value="1"/>
</dbReference>
<dbReference type="Proteomes" id="UP001165060">
    <property type="component" value="Unassembled WGS sequence"/>
</dbReference>
<dbReference type="Pfam" id="PF01142">
    <property type="entry name" value="TruD"/>
    <property type="match status" value="1"/>
</dbReference>
<dbReference type="EMBL" id="BRYB01003909">
    <property type="protein sequence ID" value="GMI22573.1"/>
    <property type="molecule type" value="Genomic_DNA"/>
</dbReference>